<keyword evidence="1" id="KW-0812">Transmembrane</keyword>
<keyword evidence="1" id="KW-1133">Transmembrane helix</keyword>
<dbReference type="Proteomes" id="UP000249432">
    <property type="component" value="Unassembled WGS sequence"/>
</dbReference>
<organism evidence="2 3">
    <name type="scientific">Corynebacterium kroppenstedtii</name>
    <dbReference type="NCBI Taxonomy" id="161879"/>
    <lineage>
        <taxon>Bacteria</taxon>
        <taxon>Bacillati</taxon>
        <taxon>Actinomycetota</taxon>
        <taxon>Actinomycetes</taxon>
        <taxon>Mycobacteriales</taxon>
        <taxon>Corynebacteriaceae</taxon>
        <taxon>Corynebacterium</taxon>
    </lineage>
</organism>
<reference evidence="2 3" key="1">
    <citation type="submission" date="2017-08" db="EMBL/GenBank/DDBJ databases">
        <title>Infants hospitalized years apart are colonized by the same room-sourced microbial strains.</title>
        <authorList>
            <person name="Brooks B."/>
            <person name="Olm M.R."/>
            <person name="Firek B.A."/>
            <person name="Baker R."/>
            <person name="Thomas B.C."/>
            <person name="Morowitz M.J."/>
            <person name="Banfield J.F."/>
        </authorList>
    </citation>
    <scope>NUCLEOTIDE SEQUENCE [LARGE SCALE GENOMIC DNA]</scope>
    <source>
        <strain evidence="2">S2_003_000_R1_3</strain>
    </source>
</reference>
<dbReference type="AlphaFoldDB" id="A0A2W5U5H6"/>
<dbReference type="EMBL" id="QFRA01000023">
    <property type="protein sequence ID" value="PZR04048.1"/>
    <property type="molecule type" value="Genomic_DNA"/>
</dbReference>
<evidence type="ECO:0000313" key="2">
    <source>
        <dbReference type="EMBL" id="PZR04048.1"/>
    </source>
</evidence>
<comment type="caution">
    <text evidence="2">The sequence shown here is derived from an EMBL/GenBank/DDBJ whole genome shotgun (WGS) entry which is preliminary data.</text>
</comment>
<evidence type="ECO:0000256" key="1">
    <source>
        <dbReference type="SAM" id="Phobius"/>
    </source>
</evidence>
<evidence type="ECO:0000313" key="3">
    <source>
        <dbReference type="Proteomes" id="UP000249432"/>
    </source>
</evidence>
<accession>A0A2W5U5H6</accession>
<keyword evidence="1" id="KW-0472">Membrane</keyword>
<name>A0A2W5U5H6_9CORY</name>
<feature type="transmembrane region" description="Helical" evidence="1">
    <location>
        <begin position="42"/>
        <end position="62"/>
    </location>
</feature>
<sequence length="118" mass="13210">MSSAREGNFMTHRMKKLIFVISFLVPACVTLAGTDSWTSGTAWLVYSSFACLAAYVLVGWWGSRWGIDPGFKPDLTADDIAYITTVRDEKDHVAAVKALRERYPRLTLFNANDMVKSL</sequence>
<gene>
    <name evidence="2" type="ORF">DI525_08220</name>
</gene>
<proteinExistence type="predicted"/>
<protein>
    <submittedName>
        <fullName evidence="2">Uncharacterized protein</fullName>
    </submittedName>
</protein>